<dbReference type="EMBL" id="CP015453">
    <property type="protein sequence ID" value="AWH96704.1"/>
    <property type="molecule type" value="Genomic_DNA"/>
</dbReference>
<gene>
    <name evidence="4" type="ORF">A6048_15800</name>
</gene>
<evidence type="ECO:0000256" key="2">
    <source>
        <dbReference type="PIRSR" id="PIRSR037031-51"/>
    </source>
</evidence>
<dbReference type="InterPro" id="IPR012336">
    <property type="entry name" value="Thioredoxin-like_fold"/>
</dbReference>
<dbReference type="RefSeq" id="WP_107746823.1">
    <property type="nucleotide sequence ID" value="NZ_CP015453.1"/>
</dbReference>
<reference evidence="4 5" key="1">
    <citation type="submission" date="2016-04" db="EMBL/GenBank/DDBJ databases">
        <title>Complete genome sequence of the haloalkaliphilic hydrocarbon-degrading bacterium Dietzia psychralcaliphila ILA-1T, isolated from a drain of a fish product-processing plant.</title>
        <authorList>
            <person name="Zhao J."/>
            <person name="Hu B."/>
            <person name="Geng S."/>
            <person name="Nie Y."/>
            <person name="Tang Y."/>
        </authorList>
    </citation>
    <scope>NUCLEOTIDE SEQUENCE [LARGE SCALE GENOMIC DNA]</scope>
    <source>
        <strain evidence="4 5">ILA-1</strain>
    </source>
</reference>
<dbReference type="Gene3D" id="3.40.30.10">
    <property type="entry name" value="Glutaredoxin"/>
    <property type="match status" value="1"/>
</dbReference>
<dbReference type="InterPro" id="IPR036249">
    <property type="entry name" value="Thioredoxin-like_sf"/>
</dbReference>
<dbReference type="Proteomes" id="UP000244903">
    <property type="component" value="Chromosome"/>
</dbReference>
<dbReference type="PANTHER" id="PTHR36450:SF1">
    <property type="entry name" value="THIOREDOXIN"/>
    <property type="match status" value="1"/>
</dbReference>
<dbReference type="AlphaFoldDB" id="A0AAD0NR16"/>
<keyword evidence="2" id="KW-1015">Disulfide bond</keyword>
<accession>A0AAD0NR16</accession>
<protein>
    <submittedName>
        <fullName evidence="4">Redox-active disulfide protein 2</fullName>
    </submittedName>
</protein>
<dbReference type="PIRSF" id="PIRSF037031">
    <property type="entry name" value="Redox_disulphide_2"/>
    <property type="match status" value="1"/>
</dbReference>
<organism evidence="4 5">
    <name type="scientific">Dietzia psychralcaliphila</name>
    <dbReference type="NCBI Taxonomy" id="139021"/>
    <lineage>
        <taxon>Bacteria</taxon>
        <taxon>Bacillati</taxon>
        <taxon>Actinomycetota</taxon>
        <taxon>Actinomycetes</taxon>
        <taxon>Mycobacteriales</taxon>
        <taxon>Dietziaceae</taxon>
        <taxon>Dietzia</taxon>
    </lineage>
</organism>
<dbReference type="Pfam" id="PF13192">
    <property type="entry name" value="Thioredoxin_3"/>
    <property type="match status" value="1"/>
</dbReference>
<dbReference type="SUPFAM" id="SSF52833">
    <property type="entry name" value="Thioredoxin-like"/>
    <property type="match status" value="1"/>
</dbReference>
<keyword evidence="2" id="KW-0676">Redox-active center</keyword>
<evidence type="ECO:0000259" key="3">
    <source>
        <dbReference type="Pfam" id="PF13192"/>
    </source>
</evidence>
<sequence length="78" mass="8329">MIVKVLGPGCRNCHTLVTRTREALAALGEDAEIIEVSDIGEIAGYGLMKTPGLVVDDELVLGGKVPTVRQLTELLRGR</sequence>
<dbReference type="NCBIfam" id="TIGR00412">
    <property type="entry name" value="redox_disulf_2"/>
    <property type="match status" value="1"/>
</dbReference>
<dbReference type="PANTHER" id="PTHR36450">
    <property type="entry name" value="THIOREDOXIN"/>
    <property type="match status" value="1"/>
</dbReference>
<feature type="disulfide bond" description="Redox-active" evidence="2">
    <location>
        <begin position="10"/>
        <end position="13"/>
    </location>
</feature>
<evidence type="ECO:0000313" key="5">
    <source>
        <dbReference type="Proteomes" id="UP000244903"/>
    </source>
</evidence>
<evidence type="ECO:0000313" key="4">
    <source>
        <dbReference type="EMBL" id="AWH96704.1"/>
    </source>
</evidence>
<dbReference type="KEGG" id="dpc:A6048_15800"/>
<feature type="active site" description="Nucleophile" evidence="1">
    <location>
        <position position="13"/>
    </location>
</feature>
<feature type="domain" description="Thioredoxin-like fold" evidence="3">
    <location>
        <begin position="1"/>
        <end position="75"/>
    </location>
</feature>
<feature type="active site" description="Nucleophile" evidence="1">
    <location>
        <position position="10"/>
    </location>
</feature>
<evidence type="ECO:0000256" key="1">
    <source>
        <dbReference type="PIRSR" id="PIRSR037031-50"/>
    </source>
</evidence>
<proteinExistence type="predicted"/>
<name>A0AAD0NR16_9ACTN</name>
<dbReference type="InterPro" id="IPR005243">
    <property type="entry name" value="THIRX-like_proc"/>
</dbReference>
<keyword evidence="5" id="KW-1185">Reference proteome</keyword>